<feature type="compositionally biased region" description="Basic and acidic residues" evidence="1">
    <location>
        <begin position="137"/>
        <end position="153"/>
    </location>
</feature>
<feature type="compositionally biased region" description="Basic and acidic residues" evidence="1">
    <location>
        <begin position="168"/>
        <end position="185"/>
    </location>
</feature>
<sequence length="339" mass="36012">MPPPTTTTATTKPDDDDNLDDLDDVLDQFSPPPKLATAPAPSKTTEASKAAKSSTKAAGPAADLDLDDDFAKELAAGMEALMKELGGGTGAADDTLDPEQQEAFKKAWEQMLASELDASGVGAEDMFGTPAGSAKPKSAEKVGKPVEKEDVKGKGSQSQPQPAADFQDTIKEAMRKLKRSDDDAAARSGEPGPEDPLAALLDQMGDLPLSAEEGEAGLQKLLEGMMGELMSKEVLYEPLKELDDKFPEYLAKNDATLSSDDSKRYKSQRTIVKRIVEIFEDPDYSDDSLESSAEILHLMNEMQSLGTPPPEIMGPLPPGFDLGPDGSPKLDVPEGCTIA</sequence>
<evidence type="ECO:0008006" key="4">
    <source>
        <dbReference type="Google" id="ProtNLM"/>
    </source>
</evidence>
<feature type="region of interest" description="Disordered" evidence="1">
    <location>
        <begin position="304"/>
        <end position="339"/>
    </location>
</feature>
<dbReference type="GO" id="GO:0045046">
    <property type="term" value="P:protein import into peroxisome membrane"/>
    <property type="evidence" value="ECO:0007669"/>
    <property type="project" value="TreeGrafter"/>
</dbReference>
<dbReference type="GO" id="GO:0005778">
    <property type="term" value="C:peroxisomal membrane"/>
    <property type="evidence" value="ECO:0007669"/>
    <property type="project" value="TreeGrafter"/>
</dbReference>
<feature type="compositionally biased region" description="Pro residues" evidence="1">
    <location>
        <begin position="307"/>
        <end position="318"/>
    </location>
</feature>
<feature type="region of interest" description="Disordered" evidence="1">
    <location>
        <begin position="122"/>
        <end position="199"/>
    </location>
</feature>
<keyword evidence="3" id="KW-1185">Reference proteome</keyword>
<dbReference type="GO" id="GO:0033328">
    <property type="term" value="F:peroxisome membrane targeting sequence binding"/>
    <property type="evidence" value="ECO:0007669"/>
    <property type="project" value="TreeGrafter"/>
</dbReference>
<dbReference type="Proteomes" id="UP000027195">
    <property type="component" value="Unassembled WGS sequence"/>
</dbReference>
<feature type="region of interest" description="Disordered" evidence="1">
    <location>
        <begin position="1"/>
        <end position="65"/>
    </location>
</feature>
<dbReference type="HOGENOM" id="CLU_043063_0_0_1"/>
<dbReference type="PANTHER" id="PTHR12774">
    <property type="entry name" value="PEROXISOMAL BIOGENESIS FACTOR 19"/>
    <property type="match status" value="1"/>
</dbReference>
<dbReference type="InParanoid" id="A0A067M501"/>
<dbReference type="STRING" id="930990.A0A067M501"/>
<protein>
    <recommendedName>
        <fullName evidence="4">Pex19-domain-containing protein</fullName>
    </recommendedName>
</protein>
<dbReference type="EMBL" id="KL198065">
    <property type="protein sequence ID" value="KDQ10644.1"/>
    <property type="molecule type" value="Genomic_DNA"/>
</dbReference>
<feature type="compositionally biased region" description="Low complexity" evidence="1">
    <location>
        <begin position="40"/>
        <end position="63"/>
    </location>
</feature>
<proteinExistence type="predicted"/>
<feature type="compositionally biased region" description="Acidic residues" evidence="1">
    <location>
        <begin position="14"/>
        <end position="26"/>
    </location>
</feature>
<dbReference type="Pfam" id="PF04614">
    <property type="entry name" value="Pex19"/>
    <property type="match status" value="1"/>
</dbReference>
<name>A0A067M501_BOTB1</name>
<gene>
    <name evidence="2" type="ORF">BOTBODRAFT_35973</name>
</gene>
<evidence type="ECO:0000313" key="2">
    <source>
        <dbReference type="EMBL" id="KDQ10644.1"/>
    </source>
</evidence>
<dbReference type="OrthoDB" id="21292at2759"/>
<organism evidence="2 3">
    <name type="scientific">Botryobasidium botryosum (strain FD-172 SS1)</name>
    <dbReference type="NCBI Taxonomy" id="930990"/>
    <lineage>
        <taxon>Eukaryota</taxon>
        <taxon>Fungi</taxon>
        <taxon>Dikarya</taxon>
        <taxon>Basidiomycota</taxon>
        <taxon>Agaricomycotina</taxon>
        <taxon>Agaricomycetes</taxon>
        <taxon>Cantharellales</taxon>
        <taxon>Botryobasidiaceae</taxon>
        <taxon>Botryobasidium</taxon>
    </lineage>
</organism>
<accession>A0A067M501</accession>
<reference evidence="3" key="1">
    <citation type="journal article" date="2014" name="Proc. Natl. Acad. Sci. U.S.A.">
        <title>Extensive sampling of basidiomycete genomes demonstrates inadequacy of the white-rot/brown-rot paradigm for wood decay fungi.</title>
        <authorList>
            <person name="Riley R."/>
            <person name="Salamov A.A."/>
            <person name="Brown D.W."/>
            <person name="Nagy L.G."/>
            <person name="Floudas D."/>
            <person name="Held B.W."/>
            <person name="Levasseur A."/>
            <person name="Lombard V."/>
            <person name="Morin E."/>
            <person name="Otillar R."/>
            <person name="Lindquist E.A."/>
            <person name="Sun H."/>
            <person name="LaButti K.M."/>
            <person name="Schmutz J."/>
            <person name="Jabbour D."/>
            <person name="Luo H."/>
            <person name="Baker S.E."/>
            <person name="Pisabarro A.G."/>
            <person name="Walton J.D."/>
            <person name="Blanchette R.A."/>
            <person name="Henrissat B."/>
            <person name="Martin F."/>
            <person name="Cullen D."/>
            <person name="Hibbett D.S."/>
            <person name="Grigoriev I.V."/>
        </authorList>
    </citation>
    <scope>NUCLEOTIDE SEQUENCE [LARGE SCALE GENOMIC DNA]</scope>
    <source>
        <strain evidence="3">FD-172 SS1</strain>
    </source>
</reference>
<evidence type="ECO:0000256" key="1">
    <source>
        <dbReference type="SAM" id="MobiDB-lite"/>
    </source>
</evidence>
<dbReference type="Gene3D" id="1.20.120.900">
    <property type="entry name" value="Pex19, mPTS binding domain"/>
    <property type="match status" value="1"/>
</dbReference>
<dbReference type="AlphaFoldDB" id="A0A067M501"/>
<dbReference type="InterPro" id="IPR006708">
    <property type="entry name" value="Pex19"/>
</dbReference>
<feature type="compositionally biased region" description="Low complexity" evidence="1">
    <location>
        <begin position="1"/>
        <end position="11"/>
    </location>
</feature>
<evidence type="ECO:0000313" key="3">
    <source>
        <dbReference type="Proteomes" id="UP000027195"/>
    </source>
</evidence>
<dbReference type="PANTHER" id="PTHR12774:SF2">
    <property type="entry name" value="PEROXISOMAL BIOGENESIS FACTOR 19"/>
    <property type="match status" value="1"/>
</dbReference>
<dbReference type="InterPro" id="IPR038322">
    <property type="entry name" value="Pex19_C_sf"/>
</dbReference>